<organism evidence="3 4">
    <name type="scientific">Streptomyces blastmyceticus</name>
    <dbReference type="NCBI Taxonomy" id="68180"/>
    <lineage>
        <taxon>Bacteria</taxon>
        <taxon>Bacillati</taxon>
        <taxon>Actinomycetota</taxon>
        <taxon>Actinomycetes</taxon>
        <taxon>Kitasatosporales</taxon>
        <taxon>Streptomycetaceae</taxon>
        <taxon>Streptomyces</taxon>
    </lineage>
</organism>
<dbReference type="EMBL" id="BAAABW010000013">
    <property type="protein sequence ID" value="GAA0345034.1"/>
    <property type="molecule type" value="Genomic_DNA"/>
</dbReference>
<dbReference type="PROSITE" id="PS51257">
    <property type="entry name" value="PROKAR_LIPOPROTEIN"/>
    <property type="match status" value="1"/>
</dbReference>
<feature type="compositionally biased region" description="Basic and acidic residues" evidence="1">
    <location>
        <begin position="39"/>
        <end position="49"/>
    </location>
</feature>
<proteinExistence type="predicted"/>
<dbReference type="InterPro" id="IPR029046">
    <property type="entry name" value="LolA/LolB/LppX"/>
</dbReference>
<gene>
    <name evidence="3" type="ORF">GCM10010319_21600</name>
</gene>
<keyword evidence="2" id="KW-0732">Signal</keyword>
<reference evidence="3 4" key="1">
    <citation type="journal article" date="2019" name="Int. J. Syst. Evol. Microbiol.">
        <title>The Global Catalogue of Microorganisms (GCM) 10K type strain sequencing project: providing services to taxonomists for standard genome sequencing and annotation.</title>
        <authorList>
            <consortium name="The Broad Institute Genomics Platform"/>
            <consortium name="The Broad Institute Genome Sequencing Center for Infectious Disease"/>
            <person name="Wu L."/>
            <person name="Ma J."/>
        </authorList>
    </citation>
    <scope>NUCLEOTIDE SEQUENCE [LARGE SCALE GENOMIC DNA]</scope>
    <source>
        <strain evidence="3 4">JCM 4565</strain>
    </source>
</reference>
<dbReference type="SUPFAM" id="SSF89392">
    <property type="entry name" value="Prokaryotic lipoproteins and lipoprotein localization factors"/>
    <property type="match status" value="1"/>
</dbReference>
<sequence>MKTIRKTAMAVTSAALVMGLAACGSDTKSSESKGGSSGRADDATGKRADAPAVLKAALEKMTQQNSYRTVETGKTGNEPESRAEMTFQNEPEATETKTSGEKSKGTASGGTHLLSIGGVMYMATSDVPGKSWYTMDDLDSAPKTPEPSQGKSGEKPKENPGRRVQGSMKKWVSALLAVSKDLRHVGGETVGGRAADHYRGTVVLADLEHYEGPAMTKDYRDRYLLQTKKSGMDKTQIDVWVDEKGLIAKEEERGRSPKGDGRITEEFSDYGVDPKIKAPDRKDVATWSEYVASAGKNYRTHG</sequence>
<feature type="region of interest" description="Disordered" evidence="1">
    <location>
        <begin position="133"/>
        <end position="165"/>
    </location>
</feature>
<protein>
    <submittedName>
        <fullName evidence="3">Lipoprotein</fullName>
    </submittedName>
</protein>
<evidence type="ECO:0000256" key="2">
    <source>
        <dbReference type="SAM" id="SignalP"/>
    </source>
</evidence>
<evidence type="ECO:0000313" key="3">
    <source>
        <dbReference type="EMBL" id="GAA0345034.1"/>
    </source>
</evidence>
<keyword evidence="4" id="KW-1185">Reference proteome</keyword>
<dbReference type="Proteomes" id="UP001500063">
    <property type="component" value="Unassembled WGS sequence"/>
</dbReference>
<accession>A0ABN0WRX4</accession>
<feature type="compositionally biased region" description="Basic and acidic residues" evidence="1">
    <location>
        <begin position="94"/>
        <end position="104"/>
    </location>
</feature>
<comment type="caution">
    <text evidence="3">The sequence shown here is derived from an EMBL/GenBank/DDBJ whole genome shotgun (WGS) entry which is preliminary data.</text>
</comment>
<evidence type="ECO:0000256" key="1">
    <source>
        <dbReference type="SAM" id="MobiDB-lite"/>
    </source>
</evidence>
<keyword evidence="3" id="KW-0449">Lipoprotein</keyword>
<feature type="compositionally biased region" description="Basic and acidic residues" evidence="1">
    <location>
        <begin position="250"/>
        <end position="265"/>
    </location>
</feature>
<evidence type="ECO:0000313" key="4">
    <source>
        <dbReference type="Proteomes" id="UP001500063"/>
    </source>
</evidence>
<dbReference type="Gene3D" id="2.50.20.20">
    <property type="match status" value="1"/>
</dbReference>
<feature type="compositionally biased region" description="Basic and acidic residues" evidence="1">
    <location>
        <begin position="152"/>
        <end position="161"/>
    </location>
</feature>
<feature type="compositionally biased region" description="Polar residues" evidence="1">
    <location>
        <begin position="61"/>
        <end position="75"/>
    </location>
</feature>
<feature type="region of interest" description="Disordered" evidence="1">
    <location>
        <begin position="25"/>
        <end position="110"/>
    </location>
</feature>
<feature type="chain" id="PRO_5046884112" evidence="2">
    <location>
        <begin position="25"/>
        <end position="302"/>
    </location>
</feature>
<feature type="region of interest" description="Disordered" evidence="1">
    <location>
        <begin position="250"/>
        <end position="270"/>
    </location>
</feature>
<dbReference type="RefSeq" id="WP_344117549.1">
    <property type="nucleotide sequence ID" value="NZ_BAAABW010000013.1"/>
</dbReference>
<feature type="signal peptide" evidence="2">
    <location>
        <begin position="1"/>
        <end position="24"/>
    </location>
</feature>
<name>A0ABN0WRX4_9ACTN</name>